<name>A0A6A1VWR9_9ROSI</name>
<organism evidence="2 4">
    <name type="scientific">Morella rubra</name>
    <name type="common">Chinese bayberry</name>
    <dbReference type="NCBI Taxonomy" id="262757"/>
    <lineage>
        <taxon>Eukaryota</taxon>
        <taxon>Viridiplantae</taxon>
        <taxon>Streptophyta</taxon>
        <taxon>Embryophyta</taxon>
        <taxon>Tracheophyta</taxon>
        <taxon>Spermatophyta</taxon>
        <taxon>Magnoliopsida</taxon>
        <taxon>eudicotyledons</taxon>
        <taxon>Gunneridae</taxon>
        <taxon>Pentapetalae</taxon>
        <taxon>rosids</taxon>
        <taxon>fabids</taxon>
        <taxon>Fagales</taxon>
        <taxon>Myricaceae</taxon>
        <taxon>Morella</taxon>
    </lineage>
</organism>
<dbReference type="EMBL" id="RXIC02000022">
    <property type="protein sequence ID" value="KAB1217426.1"/>
    <property type="molecule type" value="Genomic_DNA"/>
</dbReference>
<keyword evidence="4" id="KW-1185">Reference proteome</keyword>
<dbReference type="OrthoDB" id="1194598at2759"/>
<reference evidence="2 4" key="2">
    <citation type="journal article" date="2019" name="Plant Biotechnol. J.">
        <title>The red bayberry genome and genetic basis of sex determination.</title>
        <authorList>
            <person name="Jia H.M."/>
            <person name="Jia H.J."/>
            <person name="Cai Q.L."/>
            <person name="Wang Y."/>
            <person name="Zhao H.B."/>
            <person name="Yang W.F."/>
            <person name="Wang G.Y."/>
            <person name="Li Y.H."/>
            <person name="Zhan D.L."/>
            <person name="Shen Y.T."/>
            <person name="Niu Q.F."/>
            <person name="Chang L."/>
            <person name="Qiu J."/>
            <person name="Zhao L."/>
            <person name="Xie H.B."/>
            <person name="Fu W.Y."/>
            <person name="Jin J."/>
            <person name="Li X.W."/>
            <person name="Jiao Y."/>
            <person name="Zhou C.C."/>
            <person name="Tu T."/>
            <person name="Chai C.Y."/>
            <person name="Gao J.L."/>
            <person name="Fan L.J."/>
            <person name="van de Weg E."/>
            <person name="Wang J.Y."/>
            <person name="Gao Z.S."/>
        </authorList>
    </citation>
    <scope>NUCLEOTIDE SEQUENCE [LARGE SCALE GENOMIC DNA]</scope>
    <source>
        <tissue evidence="2">Leaves</tissue>
    </source>
</reference>
<dbReference type="Proteomes" id="UP000516437">
    <property type="component" value="Chromosome 4"/>
</dbReference>
<gene>
    <name evidence="1" type="ORF">CJ030_MR4G001514</name>
    <name evidence="3" type="ORF">CJ030_MR4G020895</name>
    <name evidence="2" type="ORF">CJ030_MR4G020897</name>
</gene>
<evidence type="ECO:0000313" key="3">
    <source>
        <dbReference type="EMBL" id="KAB1217426.1"/>
    </source>
</evidence>
<sequence length="237" mass="26473">MSSNINFYVFRHRVWRQSGPINGLSQLHSADEIPIEFRVSKSHAMLHYTSTRDDPVYSSLTKFPITSRTVLVPKRVDLLQDNGVRLRSILSDLGINDEEQYAVSLVISHKAAAGFPGTPESSIVVVLMQMTVKVVNIDFDTLYELLEIDEAGEYTMVVEDDDDDQSAVVDRITMESMEVDGFWPIATTKSSIEGLEKVTLAEGLGRLGDQRVVCTEEFEAGLEVIRMRCSHACHGDC</sequence>
<reference evidence="2" key="3">
    <citation type="submission" date="2019-09" db="EMBL/GenBank/DDBJ databases">
        <authorList>
            <person name="Gao Z."/>
        </authorList>
    </citation>
    <scope>NUCLEOTIDE SEQUENCE</scope>
    <source>
        <tissue evidence="2">Leaves</tissue>
    </source>
</reference>
<evidence type="ECO:0000313" key="1">
    <source>
        <dbReference type="EMBL" id="KAB1216686.1"/>
    </source>
</evidence>
<dbReference type="AlphaFoldDB" id="A0A6A1VWR9"/>
<proteinExistence type="predicted"/>
<evidence type="ECO:0000313" key="2">
    <source>
        <dbReference type="EMBL" id="KAB1217424.1"/>
    </source>
</evidence>
<reference evidence="2" key="1">
    <citation type="submission" date="2018-07" db="EMBL/GenBank/DDBJ databases">
        <authorList>
            <person name="Gao Z.-S."/>
            <person name="Jia H.-M."/>
            <person name="Jia H.-J."/>
            <person name="Cai Q.-L."/>
            <person name="Wang Y."/>
            <person name="Zhao H.-B."/>
        </authorList>
    </citation>
    <scope>NUCLEOTIDE SEQUENCE</scope>
    <source>
        <tissue evidence="2">Leaves</tissue>
    </source>
</reference>
<comment type="caution">
    <text evidence="2">The sequence shown here is derived from an EMBL/GenBank/DDBJ whole genome shotgun (WGS) entry which is preliminary data.</text>
</comment>
<evidence type="ECO:0000313" key="4">
    <source>
        <dbReference type="Proteomes" id="UP000516437"/>
    </source>
</evidence>
<dbReference type="EMBL" id="RXIC02000022">
    <property type="protein sequence ID" value="KAB1216686.1"/>
    <property type="molecule type" value="Genomic_DNA"/>
</dbReference>
<protein>
    <submittedName>
        <fullName evidence="2">Uncharacterized protein</fullName>
    </submittedName>
</protein>
<accession>A0A6A1VWR9</accession>
<dbReference type="EMBL" id="RXIC02000022">
    <property type="protein sequence ID" value="KAB1217424.1"/>
    <property type="molecule type" value="Genomic_DNA"/>
</dbReference>